<comment type="caution">
    <text evidence="7">The sequence shown here is derived from an EMBL/GenBank/DDBJ whole genome shotgun (WGS) entry which is preliminary data.</text>
</comment>
<evidence type="ECO:0000256" key="4">
    <source>
        <dbReference type="ARBA" id="ARBA00022989"/>
    </source>
</evidence>
<accession>A0A1C0YIT1</accession>
<dbReference type="PANTHER" id="PTHR30250:SF26">
    <property type="entry name" value="PSMA PROTEIN"/>
    <property type="match status" value="1"/>
</dbReference>
<proteinExistence type="predicted"/>
<feature type="transmembrane region" description="Helical" evidence="6">
    <location>
        <begin position="87"/>
        <end position="108"/>
    </location>
</feature>
<keyword evidence="8" id="KW-1185">Reference proteome</keyword>
<feature type="transmembrane region" description="Helical" evidence="6">
    <location>
        <begin position="188"/>
        <end position="207"/>
    </location>
</feature>
<feature type="transmembrane region" description="Helical" evidence="6">
    <location>
        <begin position="433"/>
        <end position="454"/>
    </location>
</feature>
<evidence type="ECO:0000313" key="7">
    <source>
        <dbReference type="EMBL" id="OCS87054.1"/>
    </source>
</evidence>
<feature type="transmembrane region" description="Helical" evidence="6">
    <location>
        <begin position="376"/>
        <end position="394"/>
    </location>
</feature>
<evidence type="ECO:0000313" key="8">
    <source>
        <dbReference type="Proteomes" id="UP000093482"/>
    </source>
</evidence>
<dbReference type="InterPro" id="IPR002797">
    <property type="entry name" value="Polysacc_synth"/>
</dbReference>
<dbReference type="PANTHER" id="PTHR30250">
    <property type="entry name" value="PST FAMILY PREDICTED COLANIC ACID TRANSPORTER"/>
    <property type="match status" value="1"/>
</dbReference>
<evidence type="ECO:0000256" key="2">
    <source>
        <dbReference type="ARBA" id="ARBA00022475"/>
    </source>
</evidence>
<keyword evidence="5 6" id="KW-0472">Membrane</keyword>
<dbReference type="GO" id="GO:0005886">
    <property type="term" value="C:plasma membrane"/>
    <property type="evidence" value="ECO:0007669"/>
    <property type="project" value="UniProtKB-SubCell"/>
</dbReference>
<feature type="transmembrane region" description="Helical" evidence="6">
    <location>
        <begin position="128"/>
        <end position="152"/>
    </location>
</feature>
<sequence>MNSSRQRRLGAVLSYINILVATLIGLIYTPFLLKILGQNEYGLYSLILALMSFLAILDLGFGNSIVRFNSKFRALKDENGVAQLNGLFVILYSSMAMISLIIGYFLYTNFELLIGSSLTVNEVNKAKVMFGILILNLAFTLFMSIYNSLLIAYEKFVVMQSLNLFKTLTLPLIMTPLLLIGYKSISLVLITAILNIIALIIASIYCYKQIKIQISFKNIQFNLFKDISVYSFFILINILVDKLYAPTSQYILGITVGTAAVAIYAIGIQFTSYFTTLSTSLNSVFLPRITHLVVEDNKKEISNIFVKIGRLQFIILAFVLSGFFLFGKEFIVLWAGEDYVNSYYIALIIMFPALIPLSQNIGIVILQAKNRMQFRVLLYLVLAVINVFLSYFLSIELNEIGPALSMFIANLFGQILIMNYYYYKYIEINIPRYWKEIFGISIIIIAITSVVFIIKYYVLEHALNNWLTLGLAIITYVIILCSCLFKFVFNEYEKELLTSLIRRFRRSKK</sequence>
<evidence type="ECO:0000256" key="1">
    <source>
        <dbReference type="ARBA" id="ARBA00004651"/>
    </source>
</evidence>
<feature type="transmembrane region" description="Helical" evidence="6">
    <location>
        <begin position="342"/>
        <end position="364"/>
    </location>
</feature>
<feature type="transmembrane region" description="Helical" evidence="6">
    <location>
        <begin position="43"/>
        <end position="66"/>
    </location>
</feature>
<feature type="transmembrane region" description="Helical" evidence="6">
    <location>
        <begin position="12"/>
        <end position="31"/>
    </location>
</feature>
<feature type="transmembrane region" description="Helical" evidence="6">
    <location>
        <begin position="466"/>
        <end position="489"/>
    </location>
</feature>
<reference evidence="7 8" key="1">
    <citation type="submission" date="2016-07" db="EMBL/GenBank/DDBJ databases">
        <title>Caryophanon latum genome sequencing.</title>
        <authorList>
            <person name="Verma A."/>
            <person name="Pal Y."/>
            <person name="Krishnamurthi S."/>
        </authorList>
    </citation>
    <scope>NUCLEOTIDE SEQUENCE [LARGE SCALE GENOMIC DNA]</scope>
    <source>
        <strain evidence="7 8">DSM 14151</strain>
    </source>
</reference>
<keyword evidence="4 6" id="KW-1133">Transmembrane helix</keyword>
<dbReference type="Pfam" id="PF01943">
    <property type="entry name" value="Polysacc_synt"/>
    <property type="match status" value="1"/>
</dbReference>
<keyword evidence="2" id="KW-1003">Cell membrane</keyword>
<feature type="transmembrane region" description="Helical" evidence="6">
    <location>
        <begin position="313"/>
        <end position="336"/>
    </location>
</feature>
<dbReference type="InterPro" id="IPR050833">
    <property type="entry name" value="Poly_Biosynth_Transport"/>
</dbReference>
<evidence type="ECO:0000256" key="6">
    <source>
        <dbReference type="SAM" id="Phobius"/>
    </source>
</evidence>
<evidence type="ECO:0000256" key="3">
    <source>
        <dbReference type="ARBA" id="ARBA00022692"/>
    </source>
</evidence>
<dbReference type="Proteomes" id="UP000093482">
    <property type="component" value="Unassembled WGS sequence"/>
</dbReference>
<name>A0A1C0YIT1_9BACL</name>
<protein>
    <submittedName>
        <fullName evidence="7">Uncharacterized protein</fullName>
    </submittedName>
</protein>
<evidence type="ECO:0000256" key="5">
    <source>
        <dbReference type="ARBA" id="ARBA00023136"/>
    </source>
</evidence>
<feature type="transmembrane region" description="Helical" evidence="6">
    <location>
        <begin position="250"/>
        <end position="270"/>
    </location>
</feature>
<comment type="subcellular location">
    <subcellularLocation>
        <location evidence="1">Cell membrane</location>
        <topology evidence="1">Multi-pass membrane protein</topology>
    </subcellularLocation>
</comment>
<organism evidence="7 8">
    <name type="scientific">Caryophanon latum</name>
    <dbReference type="NCBI Taxonomy" id="33977"/>
    <lineage>
        <taxon>Bacteria</taxon>
        <taxon>Bacillati</taxon>
        <taxon>Bacillota</taxon>
        <taxon>Bacilli</taxon>
        <taxon>Bacillales</taxon>
        <taxon>Caryophanaceae</taxon>
        <taxon>Caryophanon</taxon>
    </lineage>
</organism>
<feature type="transmembrane region" description="Helical" evidence="6">
    <location>
        <begin position="400"/>
        <end position="421"/>
    </location>
</feature>
<feature type="transmembrane region" description="Helical" evidence="6">
    <location>
        <begin position="227"/>
        <end position="244"/>
    </location>
</feature>
<keyword evidence="3 6" id="KW-0812">Transmembrane</keyword>
<feature type="transmembrane region" description="Helical" evidence="6">
    <location>
        <begin position="164"/>
        <end position="182"/>
    </location>
</feature>
<dbReference type="AlphaFoldDB" id="A0A1C0YIT1"/>
<gene>
    <name evidence="7" type="ORF">A6K76_14060</name>
</gene>
<dbReference type="EMBL" id="MATO01000058">
    <property type="protein sequence ID" value="OCS87054.1"/>
    <property type="molecule type" value="Genomic_DNA"/>
</dbReference>